<proteinExistence type="predicted"/>
<dbReference type="EMBL" id="MU002525">
    <property type="protein sequence ID" value="KAF2786184.1"/>
    <property type="molecule type" value="Genomic_DNA"/>
</dbReference>
<gene>
    <name evidence="2" type="ORF">K505DRAFT_368439</name>
</gene>
<dbReference type="Proteomes" id="UP000799757">
    <property type="component" value="Unassembled WGS sequence"/>
</dbReference>
<accession>A0A6A6WQI6</accession>
<evidence type="ECO:0000313" key="2">
    <source>
        <dbReference type="EMBL" id="KAF2786184.1"/>
    </source>
</evidence>
<evidence type="ECO:0000256" key="1">
    <source>
        <dbReference type="SAM" id="MobiDB-lite"/>
    </source>
</evidence>
<dbReference type="AlphaFoldDB" id="A0A6A6WQI6"/>
<keyword evidence="3" id="KW-1185">Reference proteome</keyword>
<feature type="compositionally biased region" description="Polar residues" evidence="1">
    <location>
        <begin position="117"/>
        <end position="139"/>
    </location>
</feature>
<evidence type="ECO:0000313" key="3">
    <source>
        <dbReference type="Proteomes" id="UP000799757"/>
    </source>
</evidence>
<organism evidence="2 3">
    <name type="scientific">Melanomma pulvis-pyrius CBS 109.77</name>
    <dbReference type="NCBI Taxonomy" id="1314802"/>
    <lineage>
        <taxon>Eukaryota</taxon>
        <taxon>Fungi</taxon>
        <taxon>Dikarya</taxon>
        <taxon>Ascomycota</taxon>
        <taxon>Pezizomycotina</taxon>
        <taxon>Dothideomycetes</taxon>
        <taxon>Pleosporomycetidae</taxon>
        <taxon>Pleosporales</taxon>
        <taxon>Melanommataceae</taxon>
        <taxon>Melanomma</taxon>
    </lineage>
</organism>
<name>A0A6A6WQI6_9PLEO</name>
<sequence>MDGGIALEWMPEPPTSRASGPPTAIASKPLTPNGPTPPQGYYHGLLPTGLPPPKPSAQFQSSDAFQREMARAPQSAGAPKWEQMLKQLATSIGPTAMSPVTPPPPQAPQARYPLTGPRSSLSYELPKTTPSVRSHTPLLTRSREPQRPTPSPISDDGKDVGPTATQKPVLPPLQSTPNQVHGGESWRYS</sequence>
<feature type="region of interest" description="Disordered" evidence="1">
    <location>
        <begin position="1"/>
        <end position="189"/>
    </location>
</feature>
<reference evidence="2" key="1">
    <citation type="journal article" date="2020" name="Stud. Mycol.">
        <title>101 Dothideomycetes genomes: a test case for predicting lifestyles and emergence of pathogens.</title>
        <authorList>
            <person name="Haridas S."/>
            <person name="Albert R."/>
            <person name="Binder M."/>
            <person name="Bloem J."/>
            <person name="Labutti K."/>
            <person name="Salamov A."/>
            <person name="Andreopoulos B."/>
            <person name="Baker S."/>
            <person name="Barry K."/>
            <person name="Bills G."/>
            <person name="Bluhm B."/>
            <person name="Cannon C."/>
            <person name="Castanera R."/>
            <person name="Culley D."/>
            <person name="Daum C."/>
            <person name="Ezra D."/>
            <person name="Gonzalez J."/>
            <person name="Henrissat B."/>
            <person name="Kuo A."/>
            <person name="Liang C."/>
            <person name="Lipzen A."/>
            <person name="Lutzoni F."/>
            <person name="Magnuson J."/>
            <person name="Mondo S."/>
            <person name="Nolan M."/>
            <person name="Ohm R."/>
            <person name="Pangilinan J."/>
            <person name="Park H.-J."/>
            <person name="Ramirez L."/>
            <person name="Alfaro M."/>
            <person name="Sun H."/>
            <person name="Tritt A."/>
            <person name="Yoshinaga Y."/>
            <person name="Zwiers L.-H."/>
            <person name="Turgeon B."/>
            <person name="Goodwin S."/>
            <person name="Spatafora J."/>
            <person name="Crous P."/>
            <person name="Grigoriev I."/>
        </authorList>
    </citation>
    <scope>NUCLEOTIDE SEQUENCE</scope>
    <source>
        <strain evidence="2">CBS 109.77</strain>
    </source>
</reference>
<protein>
    <submittedName>
        <fullName evidence="2">Uncharacterized protein</fullName>
    </submittedName>
</protein>